<dbReference type="PANTHER" id="PTHR12547:SF18">
    <property type="entry name" value="PROTEIN TIS11"/>
    <property type="match status" value="1"/>
</dbReference>
<feature type="region of interest" description="Disordered" evidence="6">
    <location>
        <begin position="568"/>
        <end position="612"/>
    </location>
</feature>
<keyword evidence="3 5" id="KW-0863">Zinc-finger</keyword>
<dbReference type="AlphaFoldDB" id="A0A166EZ35"/>
<keyword evidence="2" id="KW-0677">Repeat</keyword>
<dbReference type="OrthoDB" id="410307at2759"/>
<feature type="compositionally biased region" description="Polar residues" evidence="6">
    <location>
        <begin position="209"/>
        <end position="233"/>
    </location>
</feature>
<keyword evidence="4 5" id="KW-0862">Zinc</keyword>
<dbReference type="GO" id="GO:0008270">
    <property type="term" value="F:zinc ion binding"/>
    <property type="evidence" value="ECO:0007669"/>
    <property type="project" value="UniProtKB-KW"/>
</dbReference>
<feature type="region of interest" description="Disordered" evidence="6">
    <location>
        <begin position="1"/>
        <end position="255"/>
    </location>
</feature>
<feature type="zinc finger region" description="C3H1-type" evidence="5">
    <location>
        <begin position="498"/>
        <end position="526"/>
    </location>
</feature>
<evidence type="ECO:0000259" key="7">
    <source>
        <dbReference type="PROSITE" id="PS50103"/>
    </source>
</evidence>
<evidence type="ECO:0000313" key="8">
    <source>
        <dbReference type="EMBL" id="KZT40105.1"/>
    </source>
</evidence>
<feature type="region of interest" description="Disordered" evidence="6">
    <location>
        <begin position="714"/>
        <end position="806"/>
    </location>
</feature>
<dbReference type="Gene3D" id="4.10.1000.10">
    <property type="entry name" value="Zinc finger, CCCH-type"/>
    <property type="match status" value="2"/>
</dbReference>
<keyword evidence="1 5" id="KW-0479">Metal-binding</keyword>
<dbReference type="GO" id="GO:0003729">
    <property type="term" value="F:mRNA binding"/>
    <property type="evidence" value="ECO:0007669"/>
    <property type="project" value="InterPro"/>
</dbReference>
<reference evidence="8 9" key="1">
    <citation type="journal article" date="2016" name="Mol. Biol. Evol.">
        <title>Comparative Genomics of Early-Diverging Mushroom-Forming Fungi Provides Insights into the Origins of Lignocellulose Decay Capabilities.</title>
        <authorList>
            <person name="Nagy L.G."/>
            <person name="Riley R."/>
            <person name="Tritt A."/>
            <person name="Adam C."/>
            <person name="Daum C."/>
            <person name="Floudas D."/>
            <person name="Sun H."/>
            <person name="Yadav J.S."/>
            <person name="Pangilinan J."/>
            <person name="Larsson K.H."/>
            <person name="Matsuura K."/>
            <person name="Barry K."/>
            <person name="Labutti K."/>
            <person name="Kuo R."/>
            <person name="Ohm R.A."/>
            <person name="Bhattacharya S.S."/>
            <person name="Shirouzu T."/>
            <person name="Yoshinaga Y."/>
            <person name="Martin F.M."/>
            <person name="Grigoriev I.V."/>
            <person name="Hibbett D.S."/>
        </authorList>
    </citation>
    <scope>NUCLEOTIDE SEQUENCE [LARGE SCALE GENOMIC DNA]</scope>
    <source>
        <strain evidence="8 9">HHB10207 ss-3</strain>
    </source>
</reference>
<feature type="zinc finger region" description="C3H1-type" evidence="5">
    <location>
        <begin position="536"/>
        <end position="564"/>
    </location>
</feature>
<feature type="compositionally biased region" description="Low complexity" evidence="6">
    <location>
        <begin position="120"/>
        <end position="141"/>
    </location>
</feature>
<evidence type="ECO:0000256" key="6">
    <source>
        <dbReference type="SAM" id="MobiDB-lite"/>
    </source>
</evidence>
<gene>
    <name evidence="8" type="ORF">SISSUDRAFT_548929</name>
</gene>
<dbReference type="Proteomes" id="UP000076798">
    <property type="component" value="Unassembled WGS sequence"/>
</dbReference>
<feature type="domain" description="C3H1-type" evidence="7">
    <location>
        <begin position="536"/>
        <end position="564"/>
    </location>
</feature>
<feature type="compositionally biased region" description="Low complexity" evidence="6">
    <location>
        <begin position="234"/>
        <end position="247"/>
    </location>
</feature>
<evidence type="ECO:0000313" key="9">
    <source>
        <dbReference type="Proteomes" id="UP000076798"/>
    </source>
</evidence>
<evidence type="ECO:0000256" key="2">
    <source>
        <dbReference type="ARBA" id="ARBA00022737"/>
    </source>
</evidence>
<evidence type="ECO:0000256" key="1">
    <source>
        <dbReference type="ARBA" id="ARBA00022723"/>
    </source>
</evidence>
<dbReference type="SUPFAM" id="SSF90229">
    <property type="entry name" value="CCCH zinc finger"/>
    <property type="match status" value="2"/>
</dbReference>
<feature type="compositionally biased region" description="Polar residues" evidence="6">
    <location>
        <begin position="1"/>
        <end position="26"/>
    </location>
</feature>
<dbReference type="EMBL" id="KV428037">
    <property type="protein sequence ID" value="KZT40105.1"/>
    <property type="molecule type" value="Genomic_DNA"/>
</dbReference>
<name>A0A166EZ35_9AGAM</name>
<dbReference type="SMART" id="SM00356">
    <property type="entry name" value="ZnF_C3H1"/>
    <property type="match status" value="2"/>
</dbReference>
<dbReference type="InterPro" id="IPR036855">
    <property type="entry name" value="Znf_CCCH_sf"/>
</dbReference>
<feature type="compositionally biased region" description="Basic and acidic residues" evidence="6">
    <location>
        <begin position="78"/>
        <end position="88"/>
    </location>
</feature>
<feature type="compositionally biased region" description="Polar residues" evidence="6">
    <location>
        <begin position="714"/>
        <end position="757"/>
    </location>
</feature>
<sequence length="847" mass="88788">MLEMTSQDTPGSGTLTTTANSVSIAKSPSPPSLVLSPFKSDPSENTPSAHDSKWRVNSTGQLESIHQGIISGLSSNDAADKDTKRDETSPLDTSSSSSSISQNDDVVVLSHNLTLHSRESSTISSNSASSSRAPQQPSGASHATPTTTSYDRPHSFSGGISQSDLRRLQNLPTKGQPPSPTSSTPQDALRASPPRETPSDVWVDATSAGGANSSNPRFPTIQDQLTSFPTIMTNPSNSSPPRSYNQNTTPTTARPEVPELSVDYNAQPRQFNGPRANAQSFTAGTRPSELQYHPPQRVTVSASYAMPPVAGPVQSPGPYSFPQGRQQPMPAQPFYELVHSPPPVQGGPHDPSANIAHRPPPVQVAPTQAFRGTHQHSLSDPANLRDANSIAMMNGMNAMGPYVNMGMPGAGMYTPAGNNGSPLGHVFPGFTPTNPQFYASPDAFGATPDVALLNAMGRLAISPQFPGTAAAAAAAAYLNGALGVDQTGPSANNRKLGLYKTELCRSWEEKGSCRYGQKCQFAHGEEEIRKVSRHPKYKTEICRTFWVSGSCPYGKRCCFIHTELPASGTPPGADGSSPPRIVNSTTPPLNGQSQASANRTRSMSNASESEAPISLLQRISAQRDREVNGNSPGDVISPGGFQFAKPALGSLRVDTASLNGKTNYPLTSNPAINNNAEHHGGLSPVPATAGPDFGRQATARNDVVGYSIPIGSGNQRIYNGSKTNGESNTGSNLRHSFNGTDAGVSIQTSITNSSGHTSPFGIPATPTDASFKSQTPTQTAGHQRSGSASGQWTASGLAANASRSGSSTHLSAATHFISSTTPTSNTPSPWGAPELTVNKKRLSGGWL</sequence>
<feature type="compositionally biased region" description="Low complexity" evidence="6">
    <location>
        <begin position="818"/>
        <end position="829"/>
    </location>
</feature>
<organism evidence="8 9">
    <name type="scientific">Sistotremastrum suecicum HHB10207 ss-3</name>
    <dbReference type="NCBI Taxonomy" id="1314776"/>
    <lineage>
        <taxon>Eukaryota</taxon>
        <taxon>Fungi</taxon>
        <taxon>Dikarya</taxon>
        <taxon>Basidiomycota</taxon>
        <taxon>Agaricomycotina</taxon>
        <taxon>Agaricomycetes</taxon>
        <taxon>Sistotremastrales</taxon>
        <taxon>Sistotremastraceae</taxon>
        <taxon>Sistotremastrum</taxon>
    </lineage>
</organism>
<accession>A0A166EZ35</accession>
<evidence type="ECO:0000256" key="4">
    <source>
        <dbReference type="ARBA" id="ARBA00022833"/>
    </source>
</evidence>
<dbReference type="PANTHER" id="PTHR12547">
    <property type="entry name" value="CCCH ZINC FINGER/TIS11-RELATED"/>
    <property type="match status" value="1"/>
</dbReference>
<feature type="compositionally biased region" description="Basic residues" evidence="6">
    <location>
        <begin position="838"/>
        <end position="847"/>
    </location>
</feature>
<feature type="region of interest" description="Disordered" evidence="6">
    <location>
        <begin position="818"/>
        <end position="847"/>
    </location>
</feature>
<feature type="compositionally biased region" description="Polar residues" evidence="6">
    <location>
        <begin position="767"/>
        <end position="794"/>
    </location>
</feature>
<proteinExistence type="predicted"/>
<keyword evidence="9" id="KW-1185">Reference proteome</keyword>
<dbReference type="PROSITE" id="PS50103">
    <property type="entry name" value="ZF_C3H1"/>
    <property type="match status" value="2"/>
</dbReference>
<dbReference type="STRING" id="1314776.A0A166EZ35"/>
<dbReference type="InterPro" id="IPR045877">
    <property type="entry name" value="ZFP36-like"/>
</dbReference>
<dbReference type="FunFam" id="4.10.1000.10:FF:000002">
    <property type="entry name" value="Zinc finger protein 36, C3H1 type-like 1"/>
    <property type="match status" value="1"/>
</dbReference>
<dbReference type="InterPro" id="IPR000571">
    <property type="entry name" value="Znf_CCCH"/>
</dbReference>
<evidence type="ECO:0000256" key="3">
    <source>
        <dbReference type="ARBA" id="ARBA00022771"/>
    </source>
</evidence>
<evidence type="ECO:0000256" key="5">
    <source>
        <dbReference type="PROSITE-ProRule" id="PRU00723"/>
    </source>
</evidence>
<feature type="domain" description="C3H1-type" evidence="7">
    <location>
        <begin position="498"/>
        <end position="526"/>
    </location>
</feature>
<feature type="compositionally biased region" description="Polar residues" evidence="6">
    <location>
        <begin position="582"/>
        <end position="608"/>
    </location>
</feature>
<dbReference type="FunFam" id="4.10.1000.10:FF:000001">
    <property type="entry name" value="zinc finger CCCH domain-containing protein 15-like"/>
    <property type="match status" value="1"/>
</dbReference>
<feature type="compositionally biased region" description="Polar residues" evidence="6">
    <location>
        <begin position="43"/>
        <end position="64"/>
    </location>
</feature>
<protein>
    <recommendedName>
        <fullName evidence="7">C3H1-type domain-containing protein</fullName>
    </recommendedName>
</protein>
<dbReference type="Pfam" id="PF00642">
    <property type="entry name" value="zf-CCCH"/>
    <property type="match status" value="2"/>
</dbReference>